<feature type="signal peptide" evidence="1">
    <location>
        <begin position="1"/>
        <end position="34"/>
    </location>
</feature>
<dbReference type="AlphaFoldDB" id="A0A0A2GVY9"/>
<evidence type="ECO:0000256" key="1">
    <source>
        <dbReference type="SAM" id="SignalP"/>
    </source>
</evidence>
<keyword evidence="3" id="KW-1185">Reference proteome</keyword>
<proteinExistence type="predicted"/>
<evidence type="ECO:0000313" key="3">
    <source>
        <dbReference type="Proteomes" id="UP000030140"/>
    </source>
</evidence>
<reference evidence="2 3" key="1">
    <citation type="submission" date="2014-10" db="EMBL/GenBank/DDBJ databases">
        <title>Draft genome sequence of the proteorhodopsin-containing marine bacterium Dokdonia donghaensis.</title>
        <authorList>
            <person name="Gomez-Consarnau L."/>
            <person name="Gonzalez J.M."/>
            <person name="Riedel T."/>
            <person name="Jaenicke S."/>
            <person name="Wagner-Doebler I."/>
            <person name="Fuhrman J.A."/>
        </authorList>
    </citation>
    <scope>NUCLEOTIDE SEQUENCE [LARGE SCALE GENOMIC DNA]</scope>
    <source>
        <strain evidence="2 3">DSW-1</strain>
    </source>
</reference>
<comment type="caution">
    <text evidence="2">The sequence shown here is derived from an EMBL/GenBank/DDBJ whole genome shotgun (WGS) entry which is preliminary data.</text>
</comment>
<accession>A0A0A2GVY9</accession>
<dbReference type="KEGG" id="ddo:I597_1136"/>
<dbReference type="OrthoDB" id="7432683at2"/>
<protein>
    <recommendedName>
        <fullName evidence="4">TonB-dependent receptor</fullName>
    </recommendedName>
</protein>
<dbReference type="PATRIC" id="fig|1300343.5.peg.1150"/>
<name>A0A0A2GVY9_9FLAO</name>
<gene>
    <name evidence="2" type="ORF">NV36_11310</name>
</gene>
<dbReference type="RefSeq" id="WP_035327347.1">
    <property type="nucleotide sequence ID" value="NZ_CP015125.1"/>
</dbReference>
<keyword evidence="1" id="KW-0732">Signal</keyword>
<dbReference type="SUPFAM" id="SSF49464">
    <property type="entry name" value="Carboxypeptidase regulatory domain-like"/>
    <property type="match status" value="1"/>
</dbReference>
<organism evidence="2 3">
    <name type="scientific">Dokdonia donghaensis DSW-1</name>
    <dbReference type="NCBI Taxonomy" id="1300343"/>
    <lineage>
        <taxon>Bacteria</taxon>
        <taxon>Pseudomonadati</taxon>
        <taxon>Bacteroidota</taxon>
        <taxon>Flavobacteriia</taxon>
        <taxon>Flavobacteriales</taxon>
        <taxon>Flavobacteriaceae</taxon>
        <taxon>Dokdonia</taxon>
    </lineage>
</organism>
<dbReference type="EMBL" id="JSAQ01000001">
    <property type="protein sequence ID" value="KGO07362.1"/>
    <property type="molecule type" value="Genomic_DNA"/>
</dbReference>
<dbReference type="Pfam" id="PF13715">
    <property type="entry name" value="CarbopepD_reg_2"/>
    <property type="match status" value="1"/>
</dbReference>
<evidence type="ECO:0008006" key="4">
    <source>
        <dbReference type="Google" id="ProtNLM"/>
    </source>
</evidence>
<dbReference type="InterPro" id="IPR008969">
    <property type="entry name" value="CarboxyPept-like_regulatory"/>
</dbReference>
<feature type="chain" id="PRO_5001999203" description="TonB-dependent receptor" evidence="1">
    <location>
        <begin position="35"/>
        <end position="136"/>
    </location>
</feature>
<dbReference type="Proteomes" id="UP000030140">
    <property type="component" value="Unassembled WGS sequence"/>
</dbReference>
<evidence type="ECO:0000313" key="2">
    <source>
        <dbReference type="EMBL" id="KGO07362.1"/>
    </source>
</evidence>
<sequence>MKTKHITTKKKVTSAVATICMMLAFVLTSQTAQAQAVERTVSGVVKTHNSVVPGAAIVLKGTNIGVMADDDGAFTFPQPLKDNDVLIVSSMAFEDMEVKIERGTTYIEPFLEGTAIVIVGALRTAPAQKKAIPKSM</sequence>